<reference evidence="2" key="1">
    <citation type="submission" date="2023-04" db="EMBL/GenBank/DDBJ databases">
        <authorList>
            <person name="Vijverberg K."/>
            <person name="Xiong W."/>
            <person name="Schranz E."/>
        </authorList>
    </citation>
    <scope>NUCLEOTIDE SEQUENCE</scope>
</reference>
<feature type="compositionally biased region" description="Gly residues" evidence="1">
    <location>
        <begin position="79"/>
        <end position="91"/>
    </location>
</feature>
<evidence type="ECO:0000313" key="2">
    <source>
        <dbReference type="EMBL" id="CAI9284437.1"/>
    </source>
</evidence>
<proteinExistence type="predicted"/>
<name>A0AA35Z2Y6_LACSI</name>
<gene>
    <name evidence="2" type="ORF">LSALG_LOCUS23966</name>
</gene>
<organism evidence="2 3">
    <name type="scientific">Lactuca saligna</name>
    <name type="common">Willowleaf lettuce</name>
    <dbReference type="NCBI Taxonomy" id="75948"/>
    <lineage>
        <taxon>Eukaryota</taxon>
        <taxon>Viridiplantae</taxon>
        <taxon>Streptophyta</taxon>
        <taxon>Embryophyta</taxon>
        <taxon>Tracheophyta</taxon>
        <taxon>Spermatophyta</taxon>
        <taxon>Magnoliopsida</taxon>
        <taxon>eudicotyledons</taxon>
        <taxon>Gunneridae</taxon>
        <taxon>Pentapetalae</taxon>
        <taxon>asterids</taxon>
        <taxon>campanulids</taxon>
        <taxon>Asterales</taxon>
        <taxon>Asteraceae</taxon>
        <taxon>Cichorioideae</taxon>
        <taxon>Cichorieae</taxon>
        <taxon>Lactucinae</taxon>
        <taxon>Lactuca</taxon>
    </lineage>
</organism>
<evidence type="ECO:0000313" key="3">
    <source>
        <dbReference type="Proteomes" id="UP001177003"/>
    </source>
</evidence>
<dbReference type="EMBL" id="OX465081">
    <property type="protein sequence ID" value="CAI9284437.1"/>
    <property type="molecule type" value="Genomic_DNA"/>
</dbReference>
<sequence>MLSPASSSTLLLCFHSVDNIRKCKSHKHNLESVMVMKWEDVEIGEPEDVKNSNEKESHQSKTSLMFISVKTSAKQLQYGDGGSGNNGGPGLTGQRESESRRYCRIFRFPHGSIL</sequence>
<accession>A0AA35Z2Y6</accession>
<dbReference type="AlphaFoldDB" id="A0AA35Z2Y6"/>
<keyword evidence="3" id="KW-1185">Reference proteome</keyword>
<evidence type="ECO:0000256" key="1">
    <source>
        <dbReference type="SAM" id="MobiDB-lite"/>
    </source>
</evidence>
<protein>
    <submittedName>
        <fullName evidence="2">Uncharacterized protein</fullName>
    </submittedName>
</protein>
<feature type="region of interest" description="Disordered" evidence="1">
    <location>
        <begin position="77"/>
        <end position="98"/>
    </location>
</feature>
<dbReference type="Proteomes" id="UP001177003">
    <property type="component" value="Chromosome 5"/>
</dbReference>